<feature type="transmembrane region" description="Helical" evidence="1">
    <location>
        <begin position="146"/>
        <end position="172"/>
    </location>
</feature>
<keyword evidence="1" id="KW-0812">Transmembrane</keyword>
<feature type="transmembrane region" description="Helical" evidence="1">
    <location>
        <begin position="89"/>
        <end position="108"/>
    </location>
</feature>
<keyword evidence="1" id="KW-0472">Membrane</keyword>
<evidence type="ECO:0000256" key="1">
    <source>
        <dbReference type="SAM" id="Phobius"/>
    </source>
</evidence>
<organism evidence="3 4">
    <name type="scientific">Aeromicrobium flavum</name>
    <dbReference type="NCBI Taxonomy" id="416568"/>
    <lineage>
        <taxon>Bacteria</taxon>
        <taxon>Bacillati</taxon>
        <taxon>Actinomycetota</taxon>
        <taxon>Actinomycetes</taxon>
        <taxon>Propionibacteriales</taxon>
        <taxon>Nocardioidaceae</taxon>
        <taxon>Aeromicrobium</taxon>
    </lineage>
</organism>
<keyword evidence="1" id="KW-1133">Transmembrane helix</keyword>
<reference evidence="3 4" key="1">
    <citation type="submission" date="2019-07" db="EMBL/GenBank/DDBJ databases">
        <title>Whole genome shotgun sequence of Aeromicrobium flavum NBRC 107625.</title>
        <authorList>
            <person name="Hosoyama A."/>
            <person name="Uohara A."/>
            <person name="Ohji S."/>
            <person name="Ichikawa N."/>
        </authorList>
    </citation>
    <scope>NUCLEOTIDE SEQUENCE [LARGE SCALE GENOMIC DNA]</scope>
    <source>
        <strain evidence="3 4">NBRC 107625</strain>
    </source>
</reference>
<comment type="caution">
    <text evidence="3">The sequence shown here is derived from an EMBL/GenBank/DDBJ whole genome shotgun (WGS) entry which is preliminary data.</text>
</comment>
<feature type="transmembrane region" description="Helical" evidence="1">
    <location>
        <begin position="114"/>
        <end position="134"/>
    </location>
</feature>
<dbReference type="AlphaFoldDB" id="A0A512HR41"/>
<feature type="domain" description="Histidine kinase/HSP90-like ATPase" evidence="2">
    <location>
        <begin position="307"/>
        <end position="380"/>
    </location>
</feature>
<dbReference type="SUPFAM" id="SSF55874">
    <property type="entry name" value="ATPase domain of HSP90 chaperone/DNA topoisomerase II/histidine kinase"/>
    <property type="match status" value="1"/>
</dbReference>
<evidence type="ECO:0000259" key="2">
    <source>
        <dbReference type="Pfam" id="PF02518"/>
    </source>
</evidence>
<name>A0A512HR41_9ACTN</name>
<dbReference type="InterPro" id="IPR003594">
    <property type="entry name" value="HATPase_dom"/>
</dbReference>
<sequence length="399" mass="43706">MTGLSVVAVLLEVRTEEHHPGWIPFVLLSVPVIGTYLALMASRTSVVDVDVFDRDAIRKGAISSWARDPLTRLLVRHDLVSAHRMAPNISGVLEFLGAACLGGLLYWFTDPYMALLSLAGTIAYLVSINLGMYLDPSLYFPGTKDNCAFSILRACAGPVALLVACAVALPAFDDEHRLTALALCLALLGVGPRIHETDASFASATDLVLSARRDGRADINAAVHDHLMQPVGHLFRTLEQRPDLDREFFDDVRNLNGAIREVLALDREPEKGLDWPGVLLGRAEEIMGETGMRTELEVGPGSISDMDRRIARLVMDEFLTNAVKAGASEARGYVGLHDGQWTITVSDDGRPIDPETWLRPHGGLSRLLRMLKQHSGRLDIESPKTVTASWRATSQEQTR</sequence>
<evidence type="ECO:0000313" key="4">
    <source>
        <dbReference type="Proteomes" id="UP000321769"/>
    </source>
</evidence>
<gene>
    <name evidence="3" type="ORF">AFL01nite_02460</name>
</gene>
<dbReference type="EMBL" id="BJZQ01000001">
    <property type="protein sequence ID" value="GEO87919.1"/>
    <property type="molecule type" value="Genomic_DNA"/>
</dbReference>
<proteinExistence type="predicted"/>
<dbReference type="Pfam" id="PF02518">
    <property type="entry name" value="HATPase_c"/>
    <property type="match status" value="1"/>
</dbReference>
<keyword evidence="4" id="KW-1185">Reference proteome</keyword>
<dbReference type="InterPro" id="IPR036890">
    <property type="entry name" value="HATPase_C_sf"/>
</dbReference>
<accession>A0A512HR41</accession>
<protein>
    <recommendedName>
        <fullName evidence="2">Histidine kinase/HSP90-like ATPase domain-containing protein</fullName>
    </recommendedName>
</protein>
<evidence type="ECO:0000313" key="3">
    <source>
        <dbReference type="EMBL" id="GEO87919.1"/>
    </source>
</evidence>
<dbReference type="Gene3D" id="3.30.565.10">
    <property type="entry name" value="Histidine kinase-like ATPase, C-terminal domain"/>
    <property type="match status" value="1"/>
</dbReference>
<dbReference type="Proteomes" id="UP000321769">
    <property type="component" value="Unassembled WGS sequence"/>
</dbReference>
<feature type="transmembrane region" description="Helical" evidence="1">
    <location>
        <begin position="20"/>
        <end position="39"/>
    </location>
</feature>